<name>A0AAD5I7Y8_ACENE</name>
<sequence length="449" mass="50318">MLTNIILAIGDSKSTIIEEIGDEKKKQGAKSTVIQENGDKKNKKNKKRASGQHGTEVRSSEESVGAAEGAPKKGMVLPFQPLSLHFNHMNYYVDVSDEMKGPGVKEDHFQLLKDVSGSFKPGMLIALMGNQATFALVSGYCEQNDIHSPYVTVYESLLYSVWLRLSSDIDSKARKVFVEEVMELIELEPLRDALVGLPGVEGLSTEQWKRLTIAVELVANPFIIFMDDAAAMEHMALEYMEGVSATSMDEPTSGLDVRAAMIVMRTVRNTMDTRRTVICTILQQSIDIFEAFDEAILGVAKINDGYNPATWMLEVLAPSVEAQMGVYFAEIFANYDLYLRNQELIKELSNPALDSKDLYFPTKYSQLFLTQCNACFWKQRRSYWRNCKYNVVQSKQQDLFNLLGAMYADVLFLGASNATSVQPVVNVERMVFYSEQVAEMCSALPYAFA</sequence>
<feature type="compositionally biased region" description="Basic residues" evidence="1">
    <location>
        <begin position="41"/>
        <end position="50"/>
    </location>
</feature>
<organism evidence="2 3">
    <name type="scientific">Acer negundo</name>
    <name type="common">Box elder</name>
    <dbReference type="NCBI Taxonomy" id="4023"/>
    <lineage>
        <taxon>Eukaryota</taxon>
        <taxon>Viridiplantae</taxon>
        <taxon>Streptophyta</taxon>
        <taxon>Embryophyta</taxon>
        <taxon>Tracheophyta</taxon>
        <taxon>Spermatophyta</taxon>
        <taxon>Magnoliopsida</taxon>
        <taxon>eudicotyledons</taxon>
        <taxon>Gunneridae</taxon>
        <taxon>Pentapetalae</taxon>
        <taxon>rosids</taxon>
        <taxon>malvids</taxon>
        <taxon>Sapindales</taxon>
        <taxon>Sapindaceae</taxon>
        <taxon>Hippocastanoideae</taxon>
        <taxon>Acereae</taxon>
        <taxon>Acer</taxon>
    </lineage>
</organism>
<dbReference type="PANTHER" id="PTHR48040">
    <property type="entry name" value="PLEIOTROPIC DRUG RESISTANCE PROTEIN 1-LIKE ISOFORM X1"/>
    <property type="match status" value="1"/>
</dbReference>
<evidence type="ECO:0000313" key="3">
    <source>
        <dbReference type="Proteomes" id="UP001064489"/>
    </source>
</evidence>
<dbReference type="Proteomes" id="UP001064489">
    <property type="component" value="Chromosome 11"/>
</dbReference>
<reference evidence="2" key="1">
    <citation type="journal article" date="2022" name="Plant J.">
        <title>Strategies of tolerance reflected in two North American maple genomes.</title>
        <authorList>
            <person name="McEvoy S.L."/>
            <person name="Sezen U.U."/>
            <person name="Trouern-Trend A."/>
            <person name="McMahon S.M."/>
            <person name="Schaberg P.G."/>
            <person name="Yang J."/>
            <person name="Wegrzyn J.L."/>
            <person name="Swenson N.G."/>
        </authorList>
    </citation>
    <scope>NUCLEOTIDE SEQUENCE</scope>
    <source>
        <strain evidence="2">91603</strain>
    </source>
</reference>
<accession>A0AAD5I7Y8</accession>
<dbReference type="Gene3D" id="3.40.50.300">
    <property type="entry name" value="P-loop containing nucleotide triphosphate hydrolases"/>
    <property type="match status" value="1"/>
</dbReference>
<dbReference type="EMBL" id="JAJSOW010000108">
    <property type="protein sequence ID" value="KAI9154269.1"/>
    <property type="molecule type" value="Genomic_DNA"/>
</dbReference>
<dbReference type="AlphaFoldDB" id="A0AAD5I7Y8"/>
<proteinExistence type="predicted"/>
<dbReference type="PANTHER" id="PTHR48040:SF42">
    <property type="entry name" value="ABC TRANSPORTER DOMAIN-CONTAINING PROTEIN"/>
    <property type="match status" value="1"/>
</dbReference>
<keyword evidence="3" id="KW-1185">Reference proteome</keyword>
<dbReference type="InterPro" id="IPR027417">
    <property type="entry name" value="P-loop_NTPase"/>
</dbReference>
<evidence type="ECO:0000313" key="2">
    <source>
        <dbReference type="EMBL" id="KAI9154269.1"/>
    </source>
</evidence>
<comment type="caution">
    <text evidence="2">The sequence shown here is derived from an EMBL/GenBank/DDBJ whole genome shotgun (WGS) entry which is preliminary data.</text>
</comment>
<gene>
    <name evidence="2" type="ORF">LWI28_023588</name>
</gene>
<reference evidence="2" key="2">
    <citation type="submission" date="2023-02" db="EMBL/GenBank/DDBJ databases">
        <authorList>
            <person name="Swenson N.G."/>
            <person name="Wegrzyn J.L."/>
            <person name="Mcevoy S.L."/>
        </authorList>
    </citation>
    <scope>NUCLEOTIDE SEQUENCE</scope>
    <source>
        <strain evidence="2">91603</strain>
        <tissue evidence="2">Leaf</tissue>
    </source>
</reference>
<feature type="region of interest" description="Disordered" evidence="1">
    <location>
        <begin position="22"/>
        <end position="69"/>
    </location>
</feature>
<protein>
    <submittedName>
        <fullName evidence="2">Uncharacterized protein</fullName>
    </submittedName>
</protein>
<dbReference type="SUPFAM" id="SSF52540">
    <property type="entry name" value="P-loop containing nucleoside triphosphate hydrolases"/>
    <property type="match status" value="1"/>
</dbReference>
<evidence type="ECO:0000256" key="1">
    <source>
        <dbReference type="SAM" id="MobiDB-lite"/>
    </source>
</evidence>